<dbReference type="EMBL" id="CP118108">
    <property type="protein sequence ID" value="WDI03933.1"/>
    <property type="molecule type" value="Genomic_DNA"/>
</dbReference>
<name>A0ABY7XDS1_9BACL</name>
<proteinExistence type="predicted"/>
<accession>A0ABY7XDS1</accession>
<gene>
    <name evidence="1" type="ORF">PUW25_08285</name>
</gene>
<dbReference type="RefSeq" id="WP_274338574.1">
    <property type="nucleotide sequence ID" value="NZ_CP118108.1"/>
</dbReference>
<keyword evidence="2" id="KW-1185">Reference proteome</keyword>
<organism evidence="1 2">
    <name type="scientific">Paenibacillus urinalis</name>
    <dbReference type="NCBI Taxonomy" id="521520"/>
    <lineage>
        <taxon>Bacteria</taxon>
        <taxon>Bacillati</taxon>
        <taxon>Bacillota</taxon>
        <taxon>Bacilli</taxon>
        <taxon>Bacillales</taxon>
        <taxon>Paenibacillaceae</taxon>
        <taxon>Paenibacillus</taxon>
    </lineage>
</organism>
<dbReference type="Pfam" id="PF13148">
    <property type="entry name" value="DUF3987"/>
    <property type="match status" value="2"/>
</dbReference>
<evidence type="ECO:0000313" key="2">
    <source>
        <dbReference type="Proteomes" id="UP001221519"/>
    </source>
</evidence>
<evidence type="ECO:0000313" key="1">
    <source>
        <dbReference type="EMBL" id="WDI03933.1"/>
    </source>
</evidence>
<dbReference type="Proteomes" id="UP001221519">
    <property type="component" value="Chromosome"/>
</dbReference>
<protein>
    <submittedName>
        <fullName evidence="1">YfjI family protein</fullName>
    </submittedName>
</protein>
<reference evidence="1 2" key="1">
    <citation type="submission" date="2023-02" db="EMBL/GenBank/DDBJ databases">
        <title>Pathogen: clinical or host-associated sample.</title>
        <authorList>
            <person name="Hergert J."/>
            <person name="Casey R."/>
            <person name="Wagner J."/>
            <person name="Young E.L."/>
            <person name="Oakeson K.F."/>
        </authorList>
    </citation>
    <scope>NUCLEOTIDE SEQUENCE [LARGE SCALE GENOMIC DNA]</scope>
    <source>
        <strain evidence="1 2">2022CK-00829</strain>
    </source>
</reference>
<sequence>MSNASKDDDHNSSDAVKILEQAAKALKWEEAPVEFEAHKQIAFPVQSLPEVLAQIVEQVSEVTQTATDATGTAVLSMLSAAAARKFIVRLAEGEGWKEKNNLYVIIAMPSGERKSAVFSHLVKPLIKFEKKLDDPAFRTTHGIKAQQFVTDDVTPQALIQRLDENGEKMAVLSTEGGFFDNLTHKHYGNQAKLDVFLKAFTGDRMIIDRKHAPKIVLNDPTLTICLFVQPTVLQNLPEKFVGLGLLGRFLYAVPPSKRGYRDIAIKSIPDDLYESYSDLIHHLMMFEPETPIVLSLSEEAMNVFQEFRNHYEPNLREGEELSYDFLGTWSERFPGQIVRIASLLHVAEQAMYGVSFDESLDRQITKETMERALSLGEYFLEHAKAAFTSLKSSQDQEGAKYLLDVLKKKQIKVYKRQQLWSMVKGKFHTAERFDSALVILAERGYVRADITKSLRGRNGMNIECHPALIGSVNEVKPPSPKKDKG</sequence>
<dbReference type="InterPro" id="IPR025048">
    <property type="entry name" value="DUF3987"/>
</dbReference>